<dbReference type="Gene3D" id="1.10.10.10">
    <property type="entry name" value="Winged helix-like DNA-binding domain superfamily/Winged helix DNA-binding domain"/>
    <property type="match status" value="1"/>
</dbReference>
<evidence type="ECO:0000256" key="1">
    <source>
        <dbReference type="ARBA" id="ARBA00009437"/>
    </source>
</evidence>
<dbReference type="GO" id="GO:0043565">
    <property type="term" value="F:sequence-specific DNA binding"/>
    <property type="evidence" value="ECO:0007669"/>
    <property type="project" value="TreeGrafter"/>
</dbReference>
<dbReference type="GO" id="GO:0006351">
    <property type="term" value="P:DNA-templated transcription"/>
    <property type="evidence" value="ECO:0007669"/>
    <property type="project" value="TreeGrafter"/>
</dbReference>
<evidence type="ECO:0000313" key="6">
    <source>
        <dbReference type="EMBL" id="PSH70167.1"/>
    </source>
</evidence>
<comment type="similarity">
    <text evidence="1">Belongs to the LysR transcriptional regulatory family.</text>
</comment>
<accession>A0A2P7BUM2</accession>
<evidence type="ECO:0000256" key="3">
    <source>
        <dbReference type="ARBA" id="ARBA00023125"/>
    </source>
</evidence>
<dbReference type="CDD" id="cd08432">
    <property type="entry name" value="PBP2_GcdR_TrpI_HvrB_AmpR_like"/>
    <property type="match status" value="1"/>
</dbReference>
<gene>
    <name evidence="6" type="ORF">CU102_03490</name>
</gene>
<dbReference type="EMBL" id="PGGO01000002">
    <property type="protein sequence ID" value="PSH70167.1"/>
    <property type="molecule type" value="Genomic_DNA"/>
</dbReference>
<dbReference type="Pfam" id="PF00126">
    <property type="entry name" value="HTH_1"/>
    <property type="match status" value="1"/>
</dbReference>
<dbReference type="Gene3D" id="3.40.190.10">
    <property type="entry name" value="Periplasmic binding protein-like II"/>
    <property type="match status" value="2"/>
</dbReference>
<dbReference type="SUPFAM" id="SSF46785">
    <property type="entry name" value="Winged helix' DNA-binding domain"/>
    <property type="match status" value="1"/>
</dbReference>
<dbReference type="AlphaFoldDB" id="A0A2P7BUM2"/>
<reference evidence="7" key="1">
    <citation type="submission" date="2017-11" db="EMBL/GenBank/DDBJ databases">
        <authorList>
            <person name="Kuznetsova I."/>
            <person name="Sazanova A."/>
            <person name="Chirak E."/>
            <person name="Safronova V."/>
            <person name="Willems A."/>
        </authorList>
    </citation>
    <scope>NUCLEOTIDE SEQUENCE [LARGE SCALE GENOMIC DNA]</scope>
    <source>
        <strain evidence="7">STM 196</strain>
    </source>
</reference>
<organism evidence="6 7">
    <name type="scientific">Phyllobacterium brassicacearum</name>
    <dbReference type="NCBI Taxonomy" id="314235"/>
    <lineage>
        <taxon>Bacteria</taxon>
        <taxon>Pseudomonadati</taxon>
        <taxon>Pseudomonadota</taxon>
        <taxon>Alphaproteobacteria</taxon>
        <taxon>Hyphomicrobiales</taxon>
        <taxon>Phyllobacteriaceae</taxon>
        <taxon>Phyllobacterium</taxon>
    </lineage>
</organism>
<dbReference type="PANTHER" id="PTHR30537:SF26">
    <property type="entry name" value="GLYCINE CLEAVAGE SYSTEM TRANSCRIPTIONAL ACTIVATOR"/>
    <property type="match status" value="1"/>
</dbReference>
<feature type="domain" description="HTH lysR-type" evidence="5">
    <location>
        <begin position="7"/>
        <end position="64"/>
    </location>
</feature>
<dbReference type="InterPro" id="IPR036390">
    <property type="entry name" value="WH_DNA-bd_sf"/>
</dbReference>
<dbReference type="PANTHER" id="PTHR30537">
    <property type="entry name" value="HTH-TYPE TRANSCRIPTIONAL REGULATOR"/>
    <property type="match status" value="1"/>
</dbReference>
<sequence>MVRRTLPPLSTLKAFEAAARLRSFKEAAEELNVTQSAISHQVASLERNLGTSLFRRLPGRVELSKAGELYFPVVQDALDRIALTTDLIRQSHAPAALTVQVYVTVAVRWLIPRLQKFKDASPEIAISLDASLLDWEFNADRADIGLIYTRSPDRPNVSYTLLRRERLVAVCSSATAKAISSPADIRQFPFLAVTGTAEDSSIWAASVGLPGLIQKSSPVFDSNLLAIEAAVNGQGVVVVPEFLVEADLATGTLAIPVQSDVMQPGGWYLTYLQRRANEKAIRKFLDWIRQQ</sequence>
<dbReference type="PRINTS" id="PR00039">
    <property type="entry name" value="HTHLYSR"/>
</dbReference>
<keyword evidence="7" id="KW-1185">Reference proteome</keyword>
<keyword evidence="2" id="KW-0805">Transcription regulation</keyword>
<keyword evidence="3" id="KW-0238">DNA-binding</keyword>
<evidence type="ECO:0000256" key="4">
    <source>
        <dbReference type="ARBA" id="ARBA00023163"/>
    </source>
</evidence>
<evidence type="ECO:0000313" key="7">
    <source>
        <dbReference type="Proteomes" id="UP000241444"/>
    </source>
</evidence>
<dbReference type="OrthoDB" id="9807765at2"/>
<dbReference type="SUPFAM" id="SSF53850">
    <property type="entry name" value="Periplasmic binding protein-like II"/>
    <property type="match status" value="1"/>
</dbReference>
<comment type="caution">
    <text evidence="6">The sequence shown here is derived from an EMBL/GenBank/DDBJ whole genome shotgun (WGS) entry which is preliminary data.</text>
</comment>
<dbReference type="Pfam" id="PF03466">
    <property type="entry name" value="LysR_substrate"/>
    <property type="match status" value="1"/>
</dbReference>
<dbReference type="InterPro" id="IPR005119">
    <property type="entry name" value="LysR_subst-bd"/>
</dbReference>
<dbReference type="InterPro" id="IPR036388">
    <property type="entry name" value="WH-like_DNA-bd_sf"/>
</dbReference>
<proteinExistence type="inferred from homology"/>
<dbReference type="InterPro" id="IPR000847">
    <property type="entry name" value="LysR_HTH_N"/>
</dbReference>
<protein>
    <submittedName>
        <fullName evidence="6">LysR family transcriptional regulator</fullName>
    </submittedName>
</protein>
<dbReference type="PROSITE" id="PS50931">
    <property type="entry name" value="HTH_LYSR"/>
    <property type="match status" value="1"/>
</dbReference>
<dbReference type="RefSeq" id="WP_106709581.1">
    <property type="nucleotide sequence ID" value="NZ_PGGO01000002.1"/>
</dbReference>
<dbReference type="FunFam" id="1.10.10.10:FF:000038">
    <property type="entry name" value="Glycine cleavage system transcriptional activator"/>
    <property type="match status" value="1"/>
</dbReference>
<dbReference type="GO" id="GO:0003700">
    <property type="term" value="F:DNA-binding transcription factor activity"/>
    <property type="evidence" value="ECO:0007669"/>
    <property type="project" value="InterPro"/>
</dbReference>
<evidence type="ECO:0000256" key="2">
    <source>
        <dbReference type="ARBA" id="ARBA00023015"/>
    </source>
</evidence>
<keyword evidence="4" id="KW-0804">Transcription</keyword>
<dbReference type="Proteomes" id="UP000241444">
    <property type="component" value="Unassembled WGS sequence"/>
</dbReference>
<evidence type="ECO:0000259" key="5">
    <source>
        <dbReference type="PROSITE" id="PS50931"/>
    </source>
</evidence>
<dbReference type="InterPro" id="IPR058163">
    <property type="entry name" value="LysR-type_TF_proteobact-type"/>
</dbReference>
<name>A0A2P7BUM2_9HYPH</name>